<feature type="domain" description="Integrase zinc-binding" evidence="5">
    <location>
        <begin position="222"/>
        <end position="266"/>
    </location>
</feature>
<dbReference type="InterPro" id="IPR041577">
    <property type="entry name" value="RT_RNaseH_2"/>
</dbReference>
<feature type="region of interest" description="Disordered" evidence="3">
    <location>
        <begin position="323"/>
        <end position="358"/>
    </location>
</feature>
<dbReference type="SUPFAM" id="SSF56672">
    <property type="entry name" value="DNA/RNA polymerases"/>
    <property type="match status" value="1"/>
</dbReference>
<dbReference type="GO" id="GO:0003964">
    <property type="term" value="F:RNA-directed DNA polymerase activity"/>
    <property type="evidence" value="ECO:0007669"/>
    <property type="project" value="UniProtKB-EC"/>
</dbReference>
<dbReference type="InterPro" id="IPR041588">
    <property type="entry name" value="Integrase_H2C2"/>
</dbReference>
<feature type="domain" description="Reverse transcriptase/retrotransposon-derived protein RNase H-like" evidence="4">
    <location>
        <begin position="79"/>
        <end position="130"/>
    </location>
</feature>
<evidence type="ECO:0000259" key="5">
    <source>
        <dbReference type="Pfam" id="PF17921"/>
    </source>
</evidence>
<dbReference type="Pfam" id="PF17921">
    <property type="entry name" value="Integrase_H2C2"/>
    <property type="match status" value="1"/>
</dbReference>
<comment type="caution">
    <text evidence="6">The sequence shown here is derived from an EMBL/GenBank/DDBJ whole genome shotgun (WGS) entry which is preliminary data.</text>
</comment>
<dbReference type="FunFam" id="3.30.70.270:FF:000020">
    <property type="entry name" value="Transposon Tf2-6 polyprotein-like Protein"/>
    <property type="match status" value="1"/>
</dbReference>
<keyword evidence="7" id="KW-1185">Reference proteome</keyword>
<dbReference type="Gene3D" id="3.30.70.270">
    <property type="match status" value="1"/>
</dbReference>
<evidence type="ECO:0000256" key="3">
    <source>
        <dbReference type="SAM" id="MobiDB-lite"/>
    </source>
</evidence>
<gene>
    <name evidence="6" type="ORF">BV898_14655</name>
</gene>
<evidence type="ECO:0000259" key="4">
    <source>
        <dbReference type="Pfam" id="PF17919"/>
    </source>
</evidence>
<dbReference type="EMBL" id="MTYJ01000183">
    <property type="protein sequence ID" value="OWA50130.1"/>
    <property type="molecule type" value="Genomic_DNA"/>
</dbReference>
<dbReference type="Proteomes" id="UP000192578">
    <property type="component" value="Unassembled WGS sequence"/>
</dbReference>
<name>A0A9X6N926_HYPEX</name>
<feature type="compositionally biased region" description="Polar residues" evidence="3">
    <location>
        <begin position="346"/>
        <end position="358"/>
    </location>
</feature>
<reference evidence="7" key="1">
    <citation type="submission" date="2017-01" db="EMBL/GenBank/DDBJ databases">
        <title>Comparative genomics of anhydrobiosis in the tardigrade Hypsibius dujardini.</title>
        <authorList>
            <person name="Yoshida Y."/>
            <person name="Koutsovoulos G."/>
            <person name="Laetsch D."/>
            <person name="Stevens L."/>
            <person name="Kumar S."/>
            <person name="Horikawa D."/>
            <person name="Ishino K."/>
            <person name="Komine S."/>
            <person name="Tomita M."/>
            <person name="Blaxter M."/>
            <person name="Arakawa K."/>
        </authorList>
    </citation>
    <scope>NUCLEOTIDE SEQUENCE [LARGE SCALE GENOMIC DNA]</scope>
    <source>
        <strain evidence="7">Z151</strain>
    </source>
</reference>
<evidence type="ECO:0000256" key="1">
    <source>
        <dbReference type="ARBA" id="ARBA00012493"/>
    </source>
</evidence>
<evidence type="ECO:0000313" key="6">
    <source>
        <dbReference type="EMBL" id="OWA50130.1"/>
    </source>
</evidence>
<keyword evidence="2" id="KW-0511">Multifunctional enzyme</keyword>
<evidence type="ECO:0000256" key="2">
    <source>
        <dbReference type="ARBA" id="ARBA00023268"/>
    </source>
</evidence>
<dbReference type="InterPro" id="IPR050951">
    <property type="entry name" value="Retrovirus_Pol_polyprotein"/>
</dbReference>
<organism evidence="6 7">
    <name type="scientific">Hypsibius exemplaris</name>
    <name type="common">Freshwater tardigrade</name>
    <dbReference type="NCBI Taxonomy" id="2072580"/>
    <lineage>
        <taxon>Eukaryota</taxon>
        <taxon>Metazoa</taxon>
        <taxon>Ecdysozoa</taxon>
        <taxon>Tardigrada</taxon>
        <taxon>Eutardigrada</taxon>
        <taxon>Parachela</taxon>
        <taxon>Hypsibioidea</taxon>
        <taxon>Hypsibiidae</taxon>
        <taxon>Hypsibius</taxon>
    </lineage>
</organism>
<dbReference type="EC" id="2.7.7.49" evidence="1"/>
<dbReference type="OrthoDB" id="10068564at2759"/>
<dbReference type="InterPro" id="IPR043128">
    <property type="entry name" value="Rev_trsase/Diguanyl_cyclase"/>
</dbReference>
<evidence type="ECO:0000313" key="7">
    <source>
        <dbReference type="Proteomes" id="UP000192578"/>
    </source>
</evidence>
<feature type="compositionally biased region" description="Polar residues" evidence="3">
    <location>
        <begin position="323"/>
        <end position="339"/>
    </location>
</feature>
<protein>
    <recommendedName>
        <fullName evidence="1">RNA-directed DNA polymerase</fullName>
        <ecNumber evidence="1">2.7.7.49</ecNumber>
    </recommendedName>
</protein>
<proteinExistence type="predicted"/>
<dbReference type="InterPro" id="IPR043502">
    <property type="entry name" value="DNA/RNA_pol_sf"/>
</dbReference>
<dbReference type="Pfam" id="PF17919">
    <property type="entry name" value="RT_RNaseH_2"/>
    <property type="match status" value="1"/>
</dbReference>
<accession>A0A9X6N926</accession>
<dbReference type="AlphaFoldDB" id="A0A9X6N926"/>
<dbReference type="PANTHER" id="PTHR37984:SF5">
    <property type="entry name" value="PROTEIN NYNRIN-LIKE"/>
    <property type="match status" value="1"/>
</dbReference>
<sequence>MPSVKLLGFILSQEGISQDPEKTRAIKDYSTPTTAKAVRAFYGLASFYRMYIPKFAEISKPLTVLYAGKKVKKNSKITWGSDQQKAFETMKERLTTFPCLAYFQDELETFVHCDASSVACGAVLAQKHGSTFGRLSRFAVGQNPSDAEDVMNAQVMTLEKIDMRVEQQSDKFCGDLINFLEGNTQNPSDRLKRLSTGFYVDDGVLYYRVKEEGWNKELLVLPQSQWPEVCAKIHDHKACMAHLGHKKCLDVLSTRFYFRNMAKFLRDRTVFQVSCSSPFEALTEYGGISGGNLLYGKKGLHPKCQVTTKRIVEAAETADARSSSTAAFGTVSGTPSSAPQPKGSHGQKQSRSGGYQQSQMAIRGPVAMPKFGNKDTEKIGMFLPTLRNGRTCQEMDAMRICSQCCHFLLEEGSGAEYWSRETPSLYNCGGPHFKTQCTQTNGGGPQARQHVNLPYPQESKQLGLEHLVDPFSKVSATECDGHQVMSEGAIQLKVDTFGRQANLLDKFFVTCPDS</sequence>
<dbReference type="PANTHER" id="PTHR37984">
    <property type="entry name" value="PROTEIN CBG26694"/>
    <property type="match status" value="1"/>
</dbReference>
<dbReference type="Gene3D" id="1.10.340.70">
    <property type="match status" value="1"/>
</dbReference>